<dbReference type="PROSITE" id="PS50994">
    <property type="entry name" value="INTEGRASE"/>
    <property type="match status" value="1"/>
</dbReference>
<dbReference type="EMBL" id="OBDO01000001">
    <property type="protein sequence ID" value="SNX94813.1"/>
    <property type="molecule type" value="Genomic_DNA"/>
</dbReference>
<dbReference type="InterPro" id="IPR050900">
    <property type="entry name" value="Transposase_IS3/IS150/IS904"/>
</dbReference>
<dbReference type="InterPro" id="IPR048020">
    <property type="entry name" value="Transpos_IS3"/>
</dbReference>
<evidence type="ECO:0000313" key="4">
    <source>
        <dbReference type="Proteomes" id="UP000219514"/>
    </source>
</evidence>
<comment type="function">
    <text evidence="1">Involved in the transposition of the insertion sequence.</text>
</comment>
<dbReference type="PANTHER" id="PTHR46889:SF4">
    <property type="entry name" value="TRANSPOSASE INSO FOR INSERTION SEQUENCE ELEMENT IS911B-RELATED"/>
    <property type="match status" value="1"/>
</dbReference>
<proteinExistence type="predicted"/>
<dbReference type="SUPFAM" id="SSF53098">
    <property type="entry name" value="Ribonuclease H-like"/>
    <property type="match status" value="1"/>
</dbReference>
<dbReference type="InterPro" id="IPR001584">
    <property type="entry name" value="Integrase_cat-core"/>
</dbReference>
<dbReference type="Pfam" id="PF00665">
    <property type="entry name" value="rve"/>
    <property type="match status" value="1"/>
</dbReference>
<evidence type="ECO:0000256" key="1">
    <source>
        <dbReference type="ARBA" id="ARBA00002286"/>
    </source>
</evidence>
<reference evidence="3 4" key="1">
    <citation type="submission" date="2017-09" db="EMBL/GenBank/DDBJ databases">
        <authorList>
            <person name="Ehlers B."/>
            <person name="Leendertz F.H."/>
        </authorList>
    </citation>
    <scope>NUCLEOTIDE SEQUENCE [LARGE SCALE GENOMIC DNA]</scope>
    <source>
        <strain evidence="3 4">DSM 46844</strain>
    </source>
</reference>
<dbReference type="InterPro" id="IPR036397">
    <property type="entry name" value="RNaseH_sf"/>
</dbReference>
<dbReference type="Pfam" id="PF13276">
    <property type="entry name" value="HTH_21"/>
    <property type="match status" value="1"/>
</dbReference>
<dbReference type="Pfam" id="PF13333">
    <property type="entry name" value="rve_2"/>
    <property type="match status" value="1"/>
</dbReference>
<gene>
    <name evidence="3" type="ORF">SAMN06893097_101610</name>
</gene>
<dbReference type="PANTHER" id="PTHR46889">
    <property type="entry name" value="TRANSPOSASE INSF FOR INSERTION SEQUENCE IS3B-RELATED"/>
    <property type="match status" value="1"/>
</dbReference>
<feature type="domain" description="Integrase catalytic" evidence="2">
    <location>
        <begin position="67"/>
        <end position="230"/>
    </location>
</feature>
<dbReference type="InterPro" id="IPR012337">
    <property type="entry name" value="RNaseH-like_sf"/>
</dbReference>
<dbReference type="Proteomes" id="UP000219514">
    <property type="component" value="Unassembled WGS sequence"/>
</dbReference>
<evidence type="ECO:0000313" key="3">
    <source>
        <dbReference type="EMBL" id="SNX94813.1"/>
    </source>
</evidence>
<accession>A0A285E7J1</accession>
<dbReference type="GO" id="GO:0015074">
    <property type="term" value="P:DNA integration"/>
    <property type="evidence" value="ECO:0007669"/>
    <property type="project" value="InterPro"/>
</dbReference>
<sequence length="234" mass="26123">MHAASKGTYGARRVHAELTLGRGLVLGHGTVELLMARAGIRGVTGRPRWRRPTPDLLSADLVERNFTRSAPNQLWVTDITEHPTREGKVYCAVVLDTYSRRVVGWSIDASPTAALVTSALGMAIDTRTPPSGAVIHSDRGVQFGSWAFTDRAKASGLLPSMGSIADCFDNAMIESFWSRMQVELLNRQRWNTRIELANAMFEYLEIWHNRHRRHSALGWLSPVEFETQNKIVAV</sequence>
<protein>
    <submittedName>
        <fullName evidence="3">Transposase InsO and inactivated derivatives</fullName>
    </submittedName>
</protein>
<evidence type="ECO:0000259" key="2">
    <source>
        <dbReference type="PROSITE" id="PS50994"/>
    </source>
</evidence>
<dbReference type="InterPro" id="IPR025948">
    <property type="entry name" value="HTH-like_dom"/>
</dbReference>
<dbReference type="Gene3D" id="3.30.420.10">
    <property type="entry name" value="Ribonuclease H-like superfamily/Ribonuclease H"/>
    <property type="match status" value="1"/>
</dbReference>
<dbReference type="GO" id="GO:0003676">
    <property type="term" value="F:nucleic acid binding"/>
    <property type="evidence" value="ECO:0007669"/>
    <property type="project" value="InterPro"/>
</dbReference>
<organism evidence="3 4">
    <name type="scientific">Geodermatophilus sabuli</name>
    <dbReference type="NCBI Taxonomy" id="1564158"/>
    <lineage>
        <taxon>Bacteria</taxon>
        <taxon>Bacillati</taxon>
        <taxon>Actinomycetota</taxon>
        <taxon>Actinomycetes</taxon>
        <taxon>Geodermatophilales</taxon>
        <taxon>Geodermatophilaceae</taxon>
        <taxon>Geodermatophilus</taxon>
    </lineage>
</organism>
<dbReference type="NCBIfam" id="NF033516">
    <property type="entry name" value="transpos_IS3"/>
    <property type="match status" value="1"/>
</dbReference>
<name>A0A285E7J1_9ACTN</name>
<keyword evidence="4" id="KW-1185">Reference proteome</keyword>
<dbReference type="AlphaFoldDB" id="A0A285E7J1"/>